<keyword evidence="8" id="KW-1185">Reference proteome</keyword>
<dbReference type="InterPro" id="IPR002937">
    <property type="entry name" value="Amino_oxidase"/>
</dbReference>
<keyword evidence="4 5" id="KW-0560">Oxidoreductase</keyword>
<dbReference type="PANTHER" id="PTHR43734">
    <property type="entry name" value="PHYTOENE DESATURASE"/>
    <property type="match status" value="1"/>
</dbReference>
<comment type="caution">
    <text evidence="7">The sequence shown here is derived from an EMBL/GenBank/DDBJ whole genome shotgun (WGS) entry which is preliminary data.</text>
</comment>
<keyword evidence="3 5" id="KW-0125">Carotenoid biosynthesis</keyword>
<dbReference type="EC" id="1.3.99.29" evidence="7"/>
<dbReference type="GO" id="GO:0016491">
    <property type="term" value="F:oxidoreductase activity"/>
    <property type="evidence" value="ECO:0007669"/>
    <property type="project" value="UniProtKB-KW"/>
</dbReference>
<sequence length="488" mass="55214">MKEKILVLGSGFSSMASSCYLAKAGYDVTVLEKNSAIGGRARVFKKQGFKFDMGPTWYWMPDVFERFFNDFGKKPSDYYQLEKLSPAYEVVFDTLKSIVIPDNLSEICEVFEKEEKGSSKYLMEFINAAKSNYEVAIKDLVYRPGESITELITPVTIKRAHQFFRSISKQVRGNIKSQKLIQILEFPVLFLGAKPSDTPSFYNFMNYADFGLGTWHPKGGMFQVVRAMEDLAISLGVKIKTNSEANKIVVKNGTATGVMVNNEFLEADIVLSGADYHHTESLLDTSYRQYSEAYWDKRTFAPSSLLFYVGFDKKLKNVSHHTLFFDTVFDEHAQAIYDHPSWPVKPLFYGSFPSVTDASFAPEGKEAAVFLIPIAPGIEDEPKIRDYYFEQIIDRFEKLTGQEVRSNILFKESYCVKDFIDDYNSYKGNAYGLANTLRQTAFLRPKIKSKKVKNLYFTGQLTVPGPGVPPALISGKIAASLIKNNFNS</sequence>
<comment type="similarity">
    <text evidence="2 5">Belongs to the carotenoid/retinoid oxidoreductase family.</text>
</comment>
<evidence type="ECO:0000256" key="5">
    <source>
        <dbReference type="RuleBase" id="RU362075"/>
    </source>
</evidence>
<dbReference type="EC" id="1.3.99.26" evidence="7"/>
<dbReference type="SUPFAM" id="SSF51905">
    <property type="entry name" value="FAD/NAD(P)-binding domain"/>
    <property type="match status" value="1"/>
</dbReference>
<feature type="domain" description="Amine oxidase" evidence="6">
    <location>
        <begin position="20"/>
        <end position="482"/>
    </location>
</feature>
<evidence type="ECO:0000313" key="8">
    <source>
        <dbReference type="Proteomes" id="UP000590442"/>
    </source>
</evidence>
<evidence type="ECO:0000256" key="2">
    <source>
        <dbReference type="ARBA" id="ARBA00006046"/>
    </source>
</evidence>
<dbReference type="EMBL" id="JAATJJ010000001">
    <property type="protein sequence ID" value="NJB71744.1"/>
    <property type="molecule type" value="Genomic_DNA"/>
</dbReference>
<protein>
    <submittedName>
        <fullName evidence="7">Phytoene desaturase</fullName>
        <ecNumber evidence="7">1.3.99.26</ecNumber>
        <ecNumber evidence="7">1.3.99.28</ecNumber>
        <ecNumber evidence="7">1.3.99.29</ecNumber>
        <ecNumber evidence="7">1.3.99.31</ecNumber>
    </submittedName>
</protein>
<evidence type="ECO:0000256" key="1">
    <source>
        <dbReference type="ARBA" id="ARBA00004829"/>
    </source>
</evidence>
<name>A0A846R300_9FLAO</name>
<dbReference type="NCBIfam" id="TIGR02734">
    <property type="entry name" value="crtI_fam"/>
    <property type="match status" value="1"/>
</dbReference>
<accession>A0A846R300</accession>
<dbReference type="EC" id="1.3.99.31" evidence="7"/>
<proteinExistence type="inferred from homology"/>
<dbReference type="PROSITE" id="PS51257">
    <property type="entry name" value="PROKAR_LIPOPROTEIN"/>
    <property type="match status" value="1"/>
</dbReference>
<dbReference type="EC" id="1.3.99.28" evidence="7"/>
<dbReference type="Gene3D" id="3.50.50.60">
    <property type="entry name" value="FAD/NAD(P)-binding domain"/>
    <property type="match status" value="2"/>
</dbReference>
<evidence type="ECO:0000313" key="7">
    <source>
        <dbReference type="EMBL" id="NJB71744.1"/>
    </source>
</evidence>
<dbReference type="PANTHER" id="PTHR43734:SF1">
    <property type="entry name" value="PHYTOENE DESATURASE"/>
    <property type="match status" value="1"/>
</dbReference>
<dbReference type="GO" id="GO:0016117">
    <property type="term" value="P:carotenoid biosynthetic process"/>
    <property type="evidence" value="ECO:0007669"/>
    <property type="project" value="UniProtKB-KW"/>
</dbReference>
<reference evidence="7 8" key="1">
    <citation type="submission" date="2020-03" db="EMBL/GenBank/DDBJ databases">
        <title>Genomic Encyclopedia of Type Strains, Phase IV (KMG-IV): sequencing the most valuable type-strain genomes for metagenomic binning, comparative biology and taxonomic classification.</title>
        <authorList>
            <person name="Goeker M."/>
        </authorList>
    </citation>
    <scope>NUCLEOTIDE SEQUENCE [LARGE SCALE GENOMIC DNA]</scope>
    <source>
        <strain evidence="7 8">DSM 29762</strain>
    </source>
</reference>
<evidence type="ECO:0000256" key="4">
    <source>
        <dbReference type="ARBA" id="ARBA00023002"/>
    </source>
</evidence>
<dbReference type="RefSeq" id="WP_167963822.1">
    <property type="nucleotide sequence ID" value="NZ_JAATJJ010000001.1"/>
</dbReference>
<organism evidence="7 8">
    <name type="scientific">Saonia flava</name>
    <dbReference type="NCBI Taxonomy" id="523696"/>
    <lineage>
        <taxon>Bacteria</taxon>
        <taxon>Pseudomonadati</taxon>
        <taxon>Bacteroidota</taxon>
        <taxon>Flavobacteriia</taxon>
        <taxon>Flavobacteriales</taxon>
        <taxon>Flavobacteriaceae</taxon>
        <taxon>Saonia</taxon>
    </lineage>
</organism>
<comment type="pathway">
    <text evidence="1 5">Carotenoid biosynthesis.</text>
</comment>
<dbReference type="Pfam" id="PF01593">
    <property type="entry name" value="Amino_oxidase"/>
    <property type="match status" value="1"/>
</dbReference>
<dbReference type="Proteomes" id="UP000590442">
    <property type="component" value="Unassembled WGS sequence"/>
</dbReference>
<dbReference type="InterPro" id="IPR036188">
    <property type="entry name" value="FAD/NAD-bd_sf"/>
</dbReference>
<dbReference type="InterPro" id="IPR014105">
    <property type="entry name" value="Carotenoid/retinoid_OxRdtase"/>
</dbReference>
<dbReference type="AlphaFoldDB" id="A0A846R300"/>
<gene>
    <name evidence="7" type="ORF">GGR42_002206</name>
</gene>
<evidence type="ECO:0000259" key="6">
    <source>
        <dbReference type="Pfam" id="PF01593"/>
    </source>
</evidence>
<evidence type="ECO:0000256" key="3">
    <source>
        <dbReference type="ARBA" id="ARBA00022746"/>
    </source>
</evidence>